<accession>A0ABQ1EWX5</accession>
<dbReference type="RefSeq" id="WP_229742564.1">
    <property type="nucleotide sequence ID" value="NZ_BMDU01000004.1"/>
</dbReference>
<evidence type="ECO:0000313" key="2">
    <source>
        <dbReference type="Proteomes" id="UP000628109"/>
    </source>
</evidence>
<dbReference type="Proteomes" id="UP000628109">
    <property type="component" value="Unassembled WGS sequence"/>
</dbReference>
<organism evidence="1 2">
    <name type="scientific">Sphingobium fuliginis (strain ATCC 27551)</name>
    <dbReference type="NCBI Taxonomy" id="336203"/>
    <lineage>
        <taxon>Bacteria</taxon>
        <taxon>Pseudomonadati</taxon>
        <taxon>Pseudomonadota</taxon>
        <taxon>Alphaproteobacteria</taxon>
        <taxon>Sphingomonadales</taxon>
        <taxon>Sphingomonadaceae</taxon>
        <taxon>Sphingobium</taxon>
    </lineage>
</organism>
<keyword evidence="2" id="KW-1185">Reference proteome</keyword>
<evidence type="ECO:0000313" key="1">
    <source>
        <dbReference type="EMBL" id="GFZ91177.1"/>
    </source>
</evidence>
<protein>
    <submittedName>
        <fullName evidence="1">Uncharacterized protein</fullName>
    </submittedName>
</protein>
<proteinExistence type="predicted"/>
<name>A0ABQ1EWX5_SPHSA</name>
<comment type="caution">
    <text evidence="1">The sequence shown here is derived from an EMBL/GenBank/DDBJ whole genome shotgun (WGS) entry which is preliminary data.</text>
</comment>
<dbReference type="EMBL" id="BMDU01000004">
    <property type="protein sequence ID" value="GFZ91177.1"/>
    <property type="molecule type" value="Genomic_DNA"/>
</dbReference>
<gene>
    <name evidence="1" type="ORF">GCM10019071_21570</name>
</gene>
<reference evidence="2" key="1">
    <citation type="journal article" date="2019" name="Int. J. Syst. Evol. Microbiol.">
        <title>The Global Catalogue of Microorganisms (GCM) 10K type strain sequencing project: providing services to taxonomists for standard genome sequencing and annotation.</title>
        <authorList>
            <consortium name="The Broad Institute Genomics Platform"/>
            <consortium name="The Broad Institute Genome Sequencing Center for Infectious Disease"/>
            <person name="Wu L."/>
            <person name="Ma J."/>
        </authorList>
    </citation>
    <scope>NUCLEOTIDE SEQUENCE [LARGE SCALE GENOMIC DNA]</scope>
    <source>
        <strain evidence="2">CCM 7327</strain>
    </source>
</reference>
<sequence length="68" mass="7239">MQSRAIETMIREALVQLGQSEGQSRPAGGAGVRQACAERGKLIDLLMVEGKGQAGMGTTTQNVPYMFL</sequence>